<organism evidence="8 9">
    <name type="scientific">Furfurilactobacillus milii</name>
    <dbReference type="NCBI Taxonomy" id="2888272"/>
    <lineage>
        <taxon>Bacteria</taxon>
        <taxon>Bacillati</taxon>
        <taxon>Bacillota</taxon>
        <taxon>Bacilli</taxon>
        <taxon>Lactobacillales</taxon>
        <taxon>Lactobacillaceae</taxon>
        <taxon>Furfurilactobacillus</taxon>
    </lineage>
</organism>
<evidence type="ECO:0000256" key="2">
    <source>
        <dbReference type="ARBA" id="ARBA00008973"/>
    </source>
</evidence>
<reference evidence="8" key="1">
    <citation type="submission" date="2022-06" db="EMBL/GenBank/DDBJ databases">
        <title>Antifungal cultures and metabolites of lactic acid bacteria for use in dairy fermentations.</title>
        <authorList>
            <person name="Zhao Z."/>
            <person name="Gaenzle M."/>
        </authorList>
    </citation>
    <scope>NUCLEOTIDE SEQUENCE</scope>
    <source>
        <strain evidence="8">FUA3126</strain>
    </source>
</reference>
<evidence type="ECO:0000256" key="6">
    <source>
        <dbReference type="ARBA" id="ARBA00023288"/>
    </source>
</evidence>
<dbReference type="PANTHER" id="PTHR30429">
    <property type="entry name" value="D-METHIONINE-BINDING LIPOPROTEIN METQ"/>
    <property type="match status" value="1"/>
</dbReference>
<keyword evidence="5" id="KW-0564">Palmitate</keyword>
<dbReference type="RefSeq" id="WP_225439097.1">
    <property type="nucleotide sequence ID" value="NZ_JAIWJF010000008.1"/>
</dbReference>
<keyword evidence="9" id="KW-1185">Reference proteome</keyword>
<dbReference type="PANTHER" id="PTHR30429:SF3">
    <property type="entry name" value="LIPOPROTEIN"/>
    <property type="match status" value="1"/>
</dbReference>
<evidence type="ECO:0000256" key="7">
    <source>
        <dbReference type="SAM" id="SignalP"/>
    </source>
</evidence>
<keyword evidence="3 7" id="KW-0732">Signal</keyword>
<dbReference type="Gene3D" id="3.40.190.10">
    <property type="entry name" value="Periplasmic binding protein-like II"/>
    <property type="match status" value="2"/>
</dbReference>
<protein>
    <submittedName>
        <fullName evidence="8">MetQ/NlpA family ABC transporter substrate-binding protein</fullName>
    </submittedName>
</protein>
<evidence type="ECO:0000256" key="1">
    <source>
        <dbReference type="ARBA" id="ARBA00004635"/>
    </source>
</evidence>
<feature type="chain" id="PRO_5045054156" evidence="7">
    <location>
        <begin position="35"/>
        <end position="285"/>
    </location>
</feature>
<dbReference type="EMBL" id="JANDJP010000003">
    <property type="protein sequence ID" value="MDF9913477.1"/>
    <property type="molecule type" value="Genomic_DNA"/>
</dbReference>
<dbReference type="Proteomes" id="UP001152867">
    <property type="component" value="Unassembled WGS sequence"/>
</dbReference>
<comment type="similarity">
    <text evidence="2">Belongs to the NlpA lipoprotein family.</text>
</comment>
<dbReference type="InterPro" id="IPR004872">
    <property type="entry name" value="Lipoprotein_NlpA"/>
</dbReference>
<evidence type="ECO:0000313" key="9">
    <source>
        <dbReference type="Proteomes" id="UP001152867"/>
    </source>
</evidence>
<keyword evidence="6" id="KW-0449">Lipoprotein</keyword>
<accession>A0ABT6D8L5</accession>
<comment type="caution">
    <text evidence="8">The sequence shown here is derived from an EMBL/GenBank/DDBJ whole genome shotgun (WGS) entry which is preliminary data.</text>
</comment>
<keyword evidence="4" id="KW-0472">Membrane</keyword>
<dbReference type="SUPFAM" id="SSF53850">
    <property type="entry name" value="Periplasmic binding protein-like II"/>
    <property type="match status" value="1"/>
</dbReference>
<evidence type="ECO:0000256" key="5">
    <source>
        <dbReference type="ARBA" id="ARBA00023139"/>
    </source>
</evidence>
<feature type="signal peptide" evidence="7">
    <location>
        <begin position="1"/>
        <end position="34"/>
    </location>
</feature>
<evidence type="ECO:0000256" key="3">
    <source>
        <dbReference type="ARBA" id="ARBA00022729"/>
    </source>
</evidence>
<evidence type="ECO:0000256" key="4">
    <source>
        <dbReference type="ARBA" id="ARBA00023136"/>
    </source>
</evidence>
<name>A0ABT6D8L5_9LACO</name>
<proteinExistence type="inferred from homology"/>
<sequence>MRVIYIKHSKKILVAVAIAAGLVLGLGTSTGASASSVTVGTQGTDAQIWRHIAKSSAAKQAHLTIHVKEVTDSVQLNQATGDGTIPVNAFQSFSYMQAYNKENPTKKLTAVGTTYLEPMGLYSKKIKHLKQLPKGATIGIPEDPANLTRGLKLLKMAGLITLKPNFNALGNVSGIKSNPRQLKFRQIDGSTGPRVLSDVDAVLISNTVAQDGGLNVLKDSLVHEKVNRETNQDVNILAAGDKYRNNKSVKKLIKLYRNKGIQRYIKNEFHGTKVEVIKPISALKK</sequence>
<evidence type="ECO:0000313" key="8">
    <source>
        <dbReference type="EMBL" id="MDF9913477.1"/>
    </source>
</evidence>
<gene>
    <name evidence="8" type="ORF">NNA32_04345</name>
</gene>
<dbReference type="Pfam" id="PF03180">
    <property type="entry name" value="Lipoprotein_9"/>
    <property type="match status" value="1"/>
</dbReference>
<comment type="subcellular location">
    <subcellularLocation>
        <location evidence="1">Membrane</location>
        <topology evidence="1">Lipid-anchor</topology>
    </subcellularLocation>
</comment>